<evidence type="ECO:0000313" key="4">
    <source>
        <dbReference type="Proteomes" id="UP001552299"/>
    </source>
</evidence>
<dbReference type="InterPro" id="IPR046350">
    <property type="entry name" value="Cystatin_sf"/>
</dbReference>
<feature type="region of interest" description="Disordered" evidence="1">
    <location>
        <begin position="29"/>
        <end position="49"/>
    </location>
</feature>
<evidence type="ECO:0000256" key="2">
    <source>
        <dbReference type="SAM" id="SignalP"/>
    </source>
</evidence>
<protein>
    <recommendedName>
        <fullName evidence="5">Cysteine proteinase inhibitor</fullName>
    </recommendedName>
</protein>
<dbReference type="SUPFAM" id="SSF54403">
    <property type="entry name" value="Cystatin/monellin"/>
    <property type="match status" value="1"/>
</dbReference>
<proteinExistence type="predicted"/>
<sequence length="140" mass="15627">MAFTHSILLLFSVVSLFYLISVTTAQVPPTAASSPTAAPPSENGDDMEEIKDVKNNRDIQELGMFAIDKANLRNSSWWSISFTEVIKAKRSHKTDGFHYLLDINSIKKSKEVKVIGTVFAYVDVDSGERTLKGWFFKAAH</sequence>
<keyword evidence="4" id="KW-1185">Reference proteome</keyword>
<evidence type="ECO:0008006" key="5">
    <source>
        <dbReference type="Google" id="ProtNLM"/>
    </source>
</evidence>
<dbReference type="Proteomes" id="UP001552299">
    <property type="component" value="Unassembled WGS sequence"/>
</dbReference>
<evidence type="ECO:0000313" key="3">
    <source>
        <dbReference type="EMBL" id="KAL0905978.1"/>
    </source>
</evidence>
<reference evidence="3 4" key="1">
    <citation type="journal article" date="2024" name="Plant Biotechnol. J.">
        <title>Dendrobium thyrsiflorum genome and its molecular insights into genes involved in important horticultural traits.</title>
        <authorList>
            <person name="Chen B."/>
            <person name="Wang J.Y."/>
            <person name="Zheng P.J."/>
            <person name="Li K.L."/>
            <person name="Liang Y.M."/>
            <person name="Chen X.F."/>
            <person name="Zhang C."/>
            <person name="Zhao X."/>
            <person name="He X."/>
            <person name="Zhang G.Q."/>
            <person name="Liu Z.J."/>
            <person name="Xu Q."/>
        </authorList>
    </citation>
    <scope>NUCLEOTIDE SEQUENCE [LARGE SCALE GENOMIC DNA]</scope>
    <source>
        <strain evidence="3">GZMU011</strain>
    </source>
</reference>
<dbReference type="AlphaFoldDB" id="A0ABD0U1W0"/>
<comment type="caution">
    <text evidence="3">The sequence shown here is derived from an EMBL/GenBank/DDBJ whole genome shotgun (WGS) entry which is preliminary data.</text>
</comment>
<dbReference type="EMBL" id="JANQDX010000018">
    <property type="protein sequence ID" value="KAL0905978.1"/>
    <property type="molecule type" value="Genomic_DNA"/>
</dbReference>
<feature type="signal peptide" evidence="2">
    <location>
        <begin position="1"/>
        <end position="25"/>
    </location>
</feature>
<evidence type="ECO:0000256" key="1">
    <source>
        <dbReference type="SAM" id="MobiDB-lite"/>
    </source>
</evidence>
<dbReference type="Gene3D" id="3.10.450.10">
    <property type="match status" value="1"/>
</dbReference>
<name>A0ABD0U1W0_DENTH</name>
<gene>
    <name evidence="3" type="ORF">M5K25_024434</name>
</gene>
<feature type="compositionally biased region" description="Low complexity" evidence="1">
    <location>
        <begin position="29"/>
        <end position="41"/>
    </location>
</feature>
<accession>A0ABD0U1W0</accession>
<keyword evidence="2" id="KW-0732">Signal</keyword>
<feature type="chain" id="PRO_5044866800" description="Cysteine proteinase inhibitor" evidence="2">
    <location>
        <begin position="26"/>
        <end position="140"/>
    </location>
</feature>
<organism evidence="3 4">
    <name type="scientific">Dendrobium thyrsiflorum</name>
    <name type="common">Pinecone-like raceme dendrobium</name>
    <name type="synonym">Orchid</name>
    <dbReference type="NCBI Taxonomy" id="117978"/>
    <lineage>
        <taxon>Eukaryota</taxon>
        <taxon>Viridiplantae</taxon>
        <taxon>Streptophyta</taxon>
        <taxon>Embryophyta</taxon>
        <taxon>Tracheophyta</taxon>
        <taxon>Spermatophyta</taxon>
        <taxon>Magnoliopsida</taxon>
        <taxon>Liliopsida</taxon>
        <taxon>Asparagales</taxon>
        <taxon>Orchidaceae</taxon>
        <taxon>Epidendroideae</taxon>
        <taxon>Malaxideae</taxon>
        <taxon>Dendrobiinae</taxon>
        <taxon>Dendrobium</taxon>
    </lineage>
</organism>